<keyword evidence="1" id="KW-0808">Transferase</keyword>
<dbReference type="InterPro" id="IPR043519">
    <property type="entry name" value="NT_sf"/>
</dbReference>
<dbReference type="Gene3D" id="3.30.460.10">
    <property type="entry name" value="Beta Polymerase, domain 2"/>
    <property type="match status" value="1"/>
</dbReference>
<dbReference type="Proteomes" id="UP001223586">
    <property type="component" value="Unassembled WGS sequence"/>
</dbReference>
<comment type="caution">
    <text evidence="1">The sequence shown here is derived from an EMBL/GenBank/DDBJ whole genome shotgun (WGS) entry which is preliminary data.</text>
</comment>
<dbReference type="PIRSF" id="PIRSF000812">
    <property type="entry name" value="AAD"/>
    <property type="match status" value="1"/>
</dbReference>
<proteinExistence type="predicted"/>
<reference evidence="1 2" key="1">
    <citation type="submission" date="2023-07" db="EMBL/GenBank/DDBJ databases">
        <title>Genomic Encyclopedia of Type Strains, Phase IV (KMG-IV): sequencing the most valuable type-strain genomes for metagenomic binning, comparative biology and taxonomic classification.</title>
        <authorList>
            <person name="Goeker M."/>
        </authorList>
    </citation>
    <scope>NUCLEOTIDE SEQUENCE [LARGE SCALE GENOMIC DNA]</scope>
    <source>
        <strain evidence="1 2">DSM 23837</strain>
    </source>
</reference>
<dbReference type="EC" id="2.7.7.-" evidence="1"/>
<evidence type="ECO:0000313" key="1">
    <source>
        <dbReference type="EMBL" id="MDQ0174976.1"/>
    </source>
</evidence>
<gene>
    <name evidence="1" type="ORF">J2S08_000810</name>
</gene>
<keyword evidence="2" id="KW-1185">Reference proteome</keyword>
<dbReference type="GO" id="GO:0016779">
    <property type="term" value="F:nucleotidyltransferase activity"/>
    <property type="evidence" value="ECO:0007669"/>
    <property type="project" value="UniProtKB-KW"/>
</dbReference>
<dbReference type="InterPro" id="IPR007530">
    <property type="entry name" value="Aminoglycoside_adenylylTfrase"/>
</dbReference>
<evidence type="ECO:0000313" key="2">
    <source>
        <dbReference type="Proteomes" id="UP001223586"/>
    </source>
</evidence>
<accession>A0ABT9WP72</accession>
<name>A0ABT9WP72_9BACI</name>
<dbReference type="SUPFAM" id="SSF81631">
    <property type="entry name" value="PAP/OAS1 substrate-binding domain"/>
    <property type="match status" value="1"/>
</dbReference>
<dbReference type="Gene3D" id="1.20.120.330">
    <property type="entry name" value="Nucleotidyltransferases domain 2"/>
    <property type="match status" value="1"/>
</dbReference>
<dbReference type="RefSeq" id="WP_307226889.1">
    <property type="nucleotide sequence ID" value="NZ_JAUSTT010000003.1"/>
</dbReference>
<keyword evidence="1" id="KW-0548">Nucleotidyltransferase</keyword>
<dbReference type="EMBL" id="JAUSTT010000003">
    <property type="protein sequence ID" value="MDQ0174976.1"/>
    <property type="molecule type" value="Genomic_DNA"/>
</dbReference>
<dbReference type="SUPFAM" id="SSF81301">
    <property type="entry name" value="Nucleotidyltransferase"/>
    <property type="match status" value="1"/>
</dbReference>
<dbReference type="Pfam" id="PF04439">
    <property type="entry name" value="Adenyl_transf"/>
    <property type="match status" value="1"/>
</dbReference>
<protein>
    <submittedName>
        <fullName evidence="1">Aminoglycoside 6-adenylyltransferase</fullName>
        <ecNumber evidence="1">2.7.7.-</ecNumber>
    </submittedName>
</protein>
<sequence>MRSEQEMLDLVLKVAKEDSRVRAVGMNGSRTNPNVPKDAFRDYDIVYLVTDIQSFIDDPNWITIFGERIMMQTPENMAMFPPELGERFSYLMLFTDGNRIDLILVPIEEKDQYCCEDRLTVILLDKDGTMPAISPPTDEEYWVKKPSTGYFADCCNEFWWVSTYVAKGLWRREILYAYDHLNLMRSMLIKMIEWKVGIETNFSLSIGKNGKYLNRYVDEETWTKLLMTYPSGDYEHVWKALFIMTNLFEQVAIEVADDLNEKYPYEETKKVKPYLTHVQNLPPDATEIYPTSN</sequence>
<organism evidence="1 2">
    <name type="scientific">Bacillus chungangensis</name>
    <dbReference type="NCBI Taxonomy" id="587633"/>
    <lineage>
        <taxon>Bacteria</taxon>
        <taxon>Bacillati</taxon>
        <taxon>Bacillota</taxon>
        <taxon>Bacilli</taxon>
        <taxon>Bacillales</taxon>
        <taxon>Bacillaceae</taxon>
        <taxon>Bacillus</taxon>
    </lineage>
</organism>